<dbReference type="STRING" id="364200.SAMN04488515_0005"/>
<feature type="signal peptide" evidence="1">
    <location>
        <begin position="1"/>
        <end position="40"/>
    </location>
</feature>
<dbReference type="OrthoDB" id="7871900at2"/>
<dbReference type="AlphaFoldDB" id="A0A1I0MGQ7"/>
<name>A0A1I0MGQ7_9RHOB</name>
<dbReference type="EMBL" id="FOIZ01000001">
    <property type="protein sequence ID" value="SEV87545.1"/>
    <property type="molecule type" value="Genomic_DNA"/>
</dbReference>
<evidence type="ECO:0000313" key="3">
    <source>
        <dbReference type="Proteomes" id="UP000199167"/>
    </source>
</evidence>
<dbReference type="RefSeq" id="WP_089988728.1">
    <property type="nucleotide sequence ID" value="NZ_FOIZ01000001.1"/>
</dbReference>
<organism evidence="2 3">
    <name type="scientific">Cognatiyoonia koreensis</name>
    <dbReference type="NCBI Taxonomy" id="364200"/>
    <lineage>
        <taxon>Bacteria</taxon>
        <taxon>Pseudomonadati</taxon>
        <taxon>Pseudomonadota</taxon>
        <taxon>Alphaproteobacteria</taxon>
        <taxon>Rhodobacterales</taxon>
        <taxon>Paracoccaceae</taxon>
        <taxon>Cognatiyoonia</taxon>
    </lineage>
</organism>
<dbReference type="Proteomes" id="UP000199167">
    <property type="component" value="Unassembled WGS sequence"/>
</dbReference>
<proteinExistence type="predicted"/>
<keyword evidence="3" id="KW-1185">Reference proteome</keyword>
<accession>A0A1I0MGQ7</accession>
<evidence type="ECO:0000256" key="1">
    <source>
        <dbReference type="SAM" id="SignalP"/>
    </source>
</evidence>
<keyword evidence="1" id="KW-0732">Signal</keyword>
<gene>
    <name evidence="2" type="ORF">SAMN04488515_0005</name>
</gene>
<evidence type="ECO:0000313" key="2">
    <source>
        <dbReference type="EMBL" id="SEV87545.1"/>
    </source>
</evidence>
<sequence>MSFSFACDSRYICAMMARPFYVLVALAAALCIALSSVASAARMAPSQQDTPQIQAYLAAGGSLSDICADDDLTHADHDCPFCRLLSDPDDLIPTPATWMLVFDRTEPTVSDLGLPAQRLVLPVQARAPPCPV</sequence>
<feature type="chain" id="PRO_5011698198" description="DUF2946 domain-containing protein" evidence="1">
    <location>
        <begin position="41"/>
        <end position="132"/>
    </location>
</feature>
<protein>
    <recommendedName>
        <fullName evidence="4">DUF2946 domain-containing protein</fullName>
    </recommendedName>
</protein>
<evidence type="ECO:0008006" key="4">
    <source>
        <dbReference type="Google" id="ProtNLM"/>
    </source>
</evidence>
<reference evidence="2 3" key="1">
    <citation type="submission" date="2016-10" db="EMBL/GenBank/DDBJ databases">
        <authorList>
            <person name="de Groot N.N."/>
        </authorList>
    </citation>
    <scope>NUCLEOTIDE SEQUENCE [LARGE SCALE GENOMIC DNA]</scope>
    <source>
        <strain evidence="2 3">DSM 17925</strain>
    </source>
</reference>